<dbReference type="RefSeq" id="WP_141198719.1">
    <property type="nucleotide sequence ID" value="NZ_CP041186.1"/>
</dbReference>
<reference evidence="3 4" key="1">
    <citation type="submission" date="2019-06" db="EMBL/GenBank/DDBJ databases">
        <title>Persicimonas caeni gen. nov., sp. nov., a predatory bacterium isolated from solar saltern.</title>
        <authorList>
            <person name="Wang S."/>
        </authorList>
    </citation>
    <scope>NUCLEOTIDE SEQUENCE [LARGE SCALE GENOMIC DNA]</scope>
    <source>
        <strain evidence="3 4">YN101</strain>
    </source>
</reference>
<dbReference type="AlphaFoldDB" id="A0A4Y6PW68"/>
<accession>A0A5B8YCK6</accession>
<name>A0A4Y6PW68_PERCE</name>
<sequence>MSRLAVVVLSCVFLAAACSDEETNSNNLADTGVTDTGATDATDAEEDVADAPGRDVEEDVDEADAAGEDVEEDTTDAADTSDTTDAYTDCMQVQVPATVDDVLQDSASIKYSTVVSPRVEGDLRPLEILFEKYNNARFLGTYELGPGTVDENFGNCHHCLSIPGGSASRAFFADRGTLVLNSDPFTRKWNVEVTNLRLIEVEVSSTRESTPVPDGACIEVADFTQQGTYPPQDWTCPPTAWFDGNACNCGCGAWDPDCNTGTCLPGDPHCQPQADGPLPIVGCSATEECVTDPVARTTECATICDWSDQSQTDCTTGTCVYDFGPSDNDLCIKEPLRIAPAVQIGESCPQTGYQVVCNEQNGYANGYCDPNNVCRKLCTSDTECTAPDHTCRIFEPPTGTLGYCGPTPTDN</sequence>
<evidence type="ECO:0000256" key="1">
    <source>
        <dbReference type="SAM" id="MobiDB-lite"/>
    </source>
</evidence>
<dbReference type="PROSITE" id="PS51257">
    <property type="entry name" value="PROKAR_LIPOPROTEIN"/>
    <property type="match status" value="1"/>
</dbReference>
<evidence type="ECO:0008006" key="5">
    <source>
        <dbReference type="Google" id="ProtNLM"/>
    </source>
</evidence>
<feature type="region of interest" description="Disordered" evidence="1">
    <location>
        <begin position="23"/>
        <end position="84"/>
    </location>
</feature>
<organism evidence="3 4">
    <name type="scientific">Persicimonas caeni</name>
    <dbReference type="NCBI Taxonomy" id="2292766"/>
    <lineage>
        <taxon>Bacteria</taxon>
        <taxon>Deltaproteobacteria</taxon>
        <taxon>Bradymonadales</taxon>
        <taxon>Bradymonadaceae</taxon>
        <taxon>Persicimonas</taxon>
    </lineage>
</organism>
<dbReference type="EMBL" id="CP041186">
    <property type="protein sequence ID" value="QDG52247.1"/>
    <property type="molecule type" value="Genomic_DNA"/>
</dbReference>
<keyword evidence="4" id="KW-1185">Reference proteome</keyword>
<feature type="signal peptide" evidence="2">
    <location>
        <begin position="1"/>
        <end position="19"/>
    </location>
</feature>
<gene>
    <name evidence="3" type="ORF">FIV42_16325</name>
</gene>
<feature type="chain" id="PRO_5030106551" description="Lipoprotein" evidence="2">
    <location>
        <begin position="20"/>
        <end position="411"/>
    </location>
</feature>
<dbReference type="Proteomes" id="UP000315995">
    <property type="component" value="Chromosome"/>
</dbReference>
<proteinExistence type="predicted"/>
<keyword evidence="2" id="KW-0732">Signal</keyword>
<dbReference type="OrthoDB" id="5491294at2"/>
<feature type="compositionally biased region" description="Low complexity" evidence="1">
    <location>
        <begin position="29"/>
        <end position="41"/>
    </location>
</feature>
<evidence type="ECO:0000313" key="3">
    <source>
        <dbReference type="EMBL" id="QDG52247.1"/>
    </source>
</evidence>
<accession>A0A4Y6PW68</accession>
<feature type="compositionally biased region" description="Acidic residues" evidence="1">
    <location>
        <begin position="56"/>
        <end position="76"/>
    </location>
</feature>
<evidence type="ECO:0000256" key="2">
    <source>
        <dbReference type="SAM" id="SignalP"/>
    </source>
</evidence>
<evidence type="ECO:0000313" key="4">
    <source>
        <dbReference type="Proteomes" id="UP000315995"/>
    </source>
</evidence>
<protein>
    <recommendedName>
        <fullName evidence="5">Lipoprotein</fullName>
    </recommendedName>
</protein>